<feature type="compositionally biased region" description="Basic and acidic residues" evidence="2">
    <location>
        <begin position="7"/>
        <end position="28"/>
    </location>
</feature>
<keyword evidence="1" id="KW-0378">Hydrolase</keyword>
<sequence length="394" mass="45182">MSQPAPLEDKKELTTEERQKSFRKRVDQNDPPTKDVPLSKDGSATSEDLKEPVSCGTPLKSARDFAKQPLNIKALITQHFQGPPSRMDYNIDEIYEVLEQAKASFMKQPSLLEVRPPMNICGDIHGQFTDLMNIFNSVGLPFKKSYLFLGDYVDRGRHSLEVIMLLFMFKIRYPDNTFLLRGNHELKNINRVYGFRAELRSRFRLDGDNLYVKFNEVFSHMPLAAIVGKRILCMHGGLSPLLKTLDDIRRIQRGKLTLEKDSIEQDLLWADPEYGIKGFQKNEMRGVSYYFGADVVKNMCRRLDIDVVIRAHQVVEYGYAFFANRSLVTVFSAARYHPDTPNYGAVAQVGKDLELSFMQLKPKEAKEPCTTTGRKFIRTMDEDDDETPQPAKPH</sequence>
<reference evidence="8" key="1">
    <citation type="submission" date="2016-11" db="UniProtKB">
        <authorList>
            <consortium name="WormBaseParasite"/>
        </authorList>
    </citation>
    <scope>IDENTIFICATION</scope>
</reference>
<accession>A0A1I7S6T9</accession>
<dbReference type="InterPro" id="IPR029052">
    <property type="entry name" value="Metallo-depent_PP-like"/>
</dbReference>
<dbReference type="PRINTS" id="PR00114">
    <property type="entry name" value="STPHPHTASE"/>
</dbReference>
<dbReference type="InterPro" id="IPR050341">
    <property type="entry name" value="PP1_catalytic_subunit"/>
</dbReference>
<evidence type="ECO:0000313" key="4">
    <source>
        <dbReference type="EMBL" id="CAD5207981.1"/>
    </source>
</evidence>
<dbReference type="AlphaFoldDB" id="A0A1I7S6T9"/>
<dbReference type="eggNOG" id="KOG0374">
    <property type="taxonomic scope" value="Eukaryota"/>
</dbReference>
<dbReference type="PROSITE" id="PS00125">
    <property type="entry name" value="SER_THR_PHOSPHATASE"/>
    <property type="match status" value="1"/>
</dbReference>
<evidence type="ECO:0000313" key="6">
    <source>
        <dbReference type="Proteomes" id="UP000095284"/>
    </source>
</evidence>
<dbReference type="Gene3D" id="3.60.21.10">
    <property type="match status" value="1"/>
</dbReference>
<dbReference type="OrthoDB" id="5836211at2759"/>
<dbReference type="SUPFAM" id="SSF56300">
    <property type="entry name" value="Metallo-dependent phosphatases"/>
    <property type="match status" value="1"/>
</dbReference>
<dbReference type="PANTHER" id="PTHR11668">
    <property type="entry name" value="SERINE/THREONINE PROTEIN PHOSPHATASE"/>
    <property type="match status" value="1"/>
</dbReference>
<dbReference type="GO" id="GO:0004722">
    <property type="term" value="F:protein serine/threonine phosphatase activity"/>
    <property type="evidence" value="ECO:0007669"/>
    <property type="project" value="UniProtKB-EC"/>
</dbReference>
<keyword evidence="7" id="KW-1185">Reference proteome</keyword>
<dbReference type="GO" id="GO:0005737">
    <property type="term" value="C:cytoplasm"/>
    <property type="evidence" value="ECO:0007669"/>
    <property type="project" value="TreeGrafter"/>
</dbReference>
<proteinExistence type="inferred from homology"/>
<dbReference type="EMBL" id="CAJFDI010000001">
    <property type="protein sequence ID" value="CAD5207981.1"/>
    <property type="molecule type" value="Genomic_DNA"/>
</dbReference>
<name>A0A1I7S6T9_BURXY</name>
<dbReference type="EMBL" id="CAJFCV020000001">
    <property type="protein sequence ID" value="CAG9079780.1"/>
    <property type="molecule type" value="Genomic_DNA"/>
</dbReference>
<comment type="similarity">
    <text evidence="1">Belongs to the PPP phosphatase family.</text>
</comment>
<feature type="region of interest" description="Disordered" evidence="2">
    <location>
        <begin position="1"/>
        <end position="56"/>
    </location>
</feature>
<dbReference type="PANTHER" id="PTHR11668:SF491">
    <property type="entry name" value="SERINE_THREONINE-PROTEIN PHOSPHATASE"/>
    <property type="match status" value="1"/>
</dbReference>
<evidence type="ECO:0000256" key="1">
    <source>
        <dbReference type="RuleBase" id="RU004273"/>
    </source>
</evidence>
<dbReference type="WBParaSite" id="BXY_0872700.1">
    <property type="protein sequence ID" value="BXY_0872700.1"/>
    <property type="gene ID" value="BXY_0872700"/>
</dbReference>
<protein>
    <recommendedName>
        <fullName evidence="1">Serine/threonine-protein phosphatase</fullName>
        <ecNumber evidence="1">3.1.3.16</ecNumber>
    </recommendedName>
</protein>
<feature type="domain" description="Serine/threonine specific protein phosphatases" evidence="3">
    <location>
        <begin position="180"/>
        <end position="185"/>
    </location>
</feature>
<dbReference type="Proteomes" id="UP000659654">
    <property type="component" value="Unassembled WGS sequence"/>
</dbReference>
<feature type="region of interest" description="Disordered" evidence="2">
    <location>
        <begin position="364"/>
        <end position="394"/>
    </location>
</feature>
<dbReference type="Pfam" id="PF00149">
    <property type="entry name" value="Metallophos"/>
    <property type="match status" value="1"/>
</dbReference>
<reference evidence="5" key="2">
    <citation type="submission" date="2020-08" db="EMBL/GenBank/DDBJ databases">
        <authorList>
            <person name="Kikuchi T."/>
        </authorList>
    </citation>
    <scope>NUCLEOTIDE SEQUENCE</scope>
    <source>
        <strain evidence="4">Ka4C1</strain>
    </source>
</reference>
<dbReference type="Proteomes" id="UP000095284">
    <property type="component" value="Unplaced"/>
</dbReference>
<evidence type="ECO:0000313" key="7">
    <source>
        <dbReference type="Proteomes" id="UP000659654"/>
    </source>
</evidence>
<dbReference type="InterPro" id="IPR004843">
    <property type="entry name" value="Calcineurin-like_PHP"/>
</dbReference>
<evidence type="ECO:0000256" key="2">
    <source>
        <dbReference type="SAM" id="MobiDB-lite"/>
    </source>
</evidence>
<evidence type="ECO:0000313" key="5">
    <source>
        <dbReference type="EMBL" id="CAG9079780.1"/>
    </source>
</evidence>
<organism evidence="6 8">
    <name type="scientific">Bursaphelenchus xylophilus</name>
    <name type="common">Pinewood nematode worm</name>
    <name type="synonym">Aphelenchoides xylophilus</name>
    <dbReference type="NCBI Taxonomy" id="6326"/>
    <lineage>
        <taxon>Eukaryota</taxon>
        <taxon>Metazoa</taxon>
        <taxon>Ecdysozoa</taxon>
        <taxon>Nematoda</taxon>
        <taxon>Chromadorea</taxon>
        <taxon>Rhabditida</taxon>
        <taxon>Tylenchina</taxon>
        <taxon>Tylenchomorpha</taxon>
        <taxon>Aphelenchoidea</taxon>
        <taxon>Aphelenchoididae</taxon>
        <taxon>Bursaphelenchus</taxon>
    </lineage>
</organism>
<dbReference type="GO" id="GO:0005634">
    <property type="term" value="C:nucleus"/>
    <property type="evidence" value="ECO:0007669"/>
    <property type="project" value="TreeGrafter"/>
</dbReference>
<dbReference type="SMART" id="SM00156">
    <property type="entry name" value="PP2Ac"/>
    <property type="match status" value="1"/>
</dbReference>
<dbReference type="Proteomes" id="UP000582659">
    <property type="component" value="Unassembled WGS sequence"/>
</dbReference>
<evidence type="ECO:0000313" key="8">
    <source>
        <dbReference type="WBParaSite" id="BXY_0872700.1"/>
    </source>
</evidence>
<gene>
    <name evidence="4" type="ORF">BXYJ_LOCUS217</name>
</gene>
<evidence type="ECO:0000259" key="3">
    <source>
        <dbReference type="PROSITE" id="PS00125"/>
    </source>
</evidence>
<dbReference type="InterPro" id="IPR006186">
    <property type="entry name" value="Ser/Thr-sp_prot-phosphatase"/>
</dbReference>
<dbReference type="EC" id="3.1.3.16" evidence="1"/>
<dbReference type="SMR" id="A0A1I7S6T9"/>
<comment type="catalytic activity">
    <reaction evidence="1">
        <text>O-phospho-L-threonyl-[protein] + H2O = L-threonyl-[protein] + phosphate</text>
        <dbReference type="Rhea" id="RHEA:47004"/>
        <dbReference type="Rhea" id="RHEA-COMP:11060"/>
        <dbReference type="Rhea" id="RHEA-COMP:11605"/>
        <dbReference type="ChEBI" id="CHEBI:15377"/>
        <dbReference type="ChEBI" id="CHEBI:30013"/>
        <dbReference type="ChEBI" id="CHEBI:43474"/>
        <dbReference type="ChEBI" id="CHEBI:61977"/>
        <dbReference type="EC" id="3.1.3.16"/>
    </reaction>
</comment>